<dbReference type="GO" id="GO:0022627">
    <property type="term" value="C:cytosolic small ribosomal subunit"/>
    <property type="evidence" value="ECO:0007669"/>
    <property type="project" value="TreeGrafter"/>
</dbReference>
<dbReference type="PROSITE" id="PS00360">
    <property type="entry name" value="RIBOSOMAL_S9"/>
    <property type="match status" value="1"/>
</dbReference>
<dbReference type="PANTHER" id="PTHR21569">
    <property type="entry name" value="RIBOSOMAL PROTEIN S9"/>
    <property type="match status" value="1"/>
</dbReference>
<proteinExistence type="inferred from homology"/>
<dbReference type="Gene3D" id="3.30.230.10">
    <property type="match status" value="1"/>
</dbReference>
<evidence type="ECO:0000256" key="3">
    <source>
        <dbReference type="ARBA" id="ARBA00023274"/>
    </source>
</evidence>
<protein>
    <recommendedName>
        <fullName evidence="4 5">Small ribosomal subunit protein uS9</fullName>
    </recommendedName>
</protein>
<sequence length="131" mass="14905">MSKMEVVNTLGRRKSAVARIYVSEGKGNITVNKREMKEYFPAETLQYIVLQPLNLLEVSEKYDIKVNLNGGGPKGQAEALRLAITRALMEIDPESRTQLKAAGFVTRDPREVERKKPGQPKARKRFQFSKR</sequence>
<accession>A0A9X3F7Z3</accession>
<dbReference type="HAMAP" id="MF_00532_B">
    <property type="entry name" value="Ribosomal_uS9_B"/>
    <property type="match status" value="1"/>
</dbReference>
<dbReference type="AlphaFoldDB" id="A0A9X3F7Z3"/>
<dbReference type="EMBL" id="JAPOHD010000017">
    <property type="protein sequence ID" value="MCY1720461.1"/>
    <property type="molecule type" value="Genomic_DNA"/>
</dbReference>
<evidence type="ECO:0000256" key="6">
    <source>
        <dbReference type="RuleBase" id="RU003815"/>
    </source>
</evidence>
<organism evidence="8 9">
    <name type="scientific">Draconibacterium aestuarii</name>
    <dbReference type="NCBI Taxonomy" id="2998507"/>
    <lineage>
        <taxon>Bacteria</taxon>
        <taxon>Pseudomonadati</taxon>
        <taxon>Bacteroidota</taxon>
        <taxon>Bacteroidia</taxon>
        <taxon>Marinilabiliales</taxon>
        <taxon>Prolixibacteraceae</taxon>
        <taxon>Draconibacterium</taxon>
    </lineage>
</organism>
<dbReference type="FunFam" id="3.30.230.10:FF:000001">
    <property type="entry name" value="30S ribosomal protein S9"/>
    <property type="match status" value="1"/>
</dbReference>
<evidence type="ECO:0000256" key="7">
    <source>
        <dbReference type="SAM" id="MobiDB-lite"/>
    </source>
</evidence>
<evidence type="ECO:0000256" key="5">
    <source>
        <dbReference type="HAMAP-Rule" id="MF_00532"/>
    </source>
</evidence>
<comment type="caution">
    <text evidence="8">The sequence shown here is derived from an EMBL/GenBank/DDBJ whole genome shotgun (WGS) entry which is preliminary data.</text>
</comment>
<evidence type="ECO:0000313" key="8">
    <source>
        <dbReference type="EMBL" id="MCY1720461.1"/>
    </source>
</evidence>
<reference evidence="8" key="1">
    <citation type="submission" date="2022-11" db="EMBL/GenBank/DDBJ databases">
        <title>Marilongibacter aestuarii gen. nov., sp. nov., isolated from tidal flat sediment.</title>
        <authorList>
            <person name="Jiayan W."/>
        </authorList>
    </citation>
    <scope>NUCLEOTIDE SEQUENCE</scope>
    <source>
        <strain evidence="8">Z1-6</strain>
    </source>
</reference>
<evidence type="ECO:0000256" key="2">
    <source>
        <dbReference type="ARBA" id="ARBA00022980"/>
    </source>
</evidence>
<dbReference type="InterPro" id="IPR023035">
    <property type="entry name" value="Ribosomal_uS9_bac/plastid"/>
</dbReference>
<dbReference type="NCBIfam" id="NF001099">
    <property type="entry name" value="PRK00132.1"/>
    <property type="match status" value="1"/>
</dbReference>
<dbReference type="InterPro" id="IPR020574">
    <property type="entry name" value="Ribosomal_uS9_CS"/>
</dbReference>
<keyword evidence="9" id="KW-1185">Reference proteome</keyword>
<dbReference type="SUPFAM" id="SSF54211">
    <property type="entry name" value="Ribosomal protein S5 domain 2-like"/>
    <property type="match status" value="1"/>
</dbReference>
<dbReference type="InterPro" id="IPR014721">
    <property type="entry name" value="Ribsml_uS5_D2-typ_fold_subgr"/>
</dbReference>
<name>A0A9X3F7Z3_9BACT</name>
<dbReference type="GO" id="GO:0006412">
    <property type="term" value="P:translation"/>
    <property type="evidence" value="ECO:0007669"/>
    <property type="project" value="UniProtKB-UniRule"/>
</dbReference>
<dbReference type="Proteomes" id="UP001145087">
    <property type="component" value="Unassembled WGS sequence"/>
</dbReference>
<evidence type="ECO:0000313" key="9">
    <source>
        <dbReference type="Proteomes" id="UP001145087"/>
    </source>
</evidence>
<dbReference type="GO" id="GO:0003735">
    <property type="term" value="F:structural constituent of ribosome"/>
    <property type="evidence" value="ECO:0007669"/>
    <property type="project" value="InterPro"/>
</dbReference>
<feature type="region of interest" description="Disordered" evidence="7">
    <location>
        <begin position="105"/>
        <end position="131"/>
    </location>
</feature>
<feature type="compositionally biased region" description="Basic residues" evidence="7">
    <location>
        <begin position="117"/>
        <end position="131"/>
    </location>
</feature>
<evidence type="ECO:0000256" key="1">
    <source>
        <dbReference type="ARBA" id="ARBA00005251"/>
    </source>
</evidence>
<comment type="similarity">
    <text evidence="1 5 6">Belongs to the universal ribosomal protein uS9 family.</text>
</comment>
<dbReference type="InterPro" id="IPR000754">
    <property type="entry name" value="Ribosomal_uS9"/>
</dbReference>
<gene>
    <name evidence="5 8" type="primary">rpsI</name>
    <name evidence="8" type="ORF">OU798_08925</name>
</gene>
<dbReference type="InterPro" id="IPR020568">
    <property type="entry name" value="Ribosomal_Su5_D2-typ_SF"/>
</dbReference>
<dbReference type="GO" id="GO:0003723">
    <property type="term" value="F:RNA binding"/>
    <property type="evidence" value="ECO:0007669"/>
    <property type="project" value="TreeGrafter"/>
</dbReference>
<feature type="compositionally biased region" description="Basic and acidic residues" evidence="7">
    <location>
        <begin position="107"/>
        <end position="116"/>
    </location>
</feature>
<keyword evidence="3 5" id="KW-0687">Ribonucleoprotein</keyword>
<evidence type="ECO:0000256" key="4">
    <source>
        <dbReference type="ARBA" id="ARBA00035259"/>
    </source>
</evidence>
<keyword evidence="2 5" id="KW-0689">Ribosomal protein</keyword>
<dbReference type="PANTHER" id="PTHR21569:SF1">
    <property type="entry name" value="SMALL RIBOSOMAL SUBUNIT PROTEIN US9M"/>
    <property type="match status" value="1"/>
</dbReference>
<dbReference type="Pfam" id="PF00380">
    <property type="entry name" value="Ribosomal_S9"/>
    <property type="match status" value="1"/>
</dbReference>